<evidence type="ECO:0000256" key="1">
    <source>
        <dbReference type="SAM" id="Phobius"/>
    </source>
</evidence>
<gene>
    <name evidence="2" type="ORF">GCM10011583_61710</name>
</gene>
<reference evidence="3" key="1">
    <citation type="journal article" date="2019" name="Int. J. Syst. Evol. Microbiol.">
        <title>The Global Catalogue of Microorganisms (GCM) 10K type strain sequencing project: providing services to taxonomists for standard genome sequencing and annotation.</title>
        <authorList>
            <consortium name="The Broad Institute Genomics Platform"/>
            <consortium name="The Broad Institute Genome Sequencing Center for Infectious Disease"/>
            <person name="Wu L."/>
            <person name="Ma J."/>
        </authorList>
    </citation>
    <scope>NUCLEOTIDE SEQUENCE [LARGE SCALE GENOMIC DNA]</scope>
    <source>
        <strain evidence="3">CGMCC 4.7275</strain>
    </source>
</reference>
<comment type="caution">
    <text evidence="2">The sequence shown here is derived from an EMBL/GenBank/DDBJ whole genome shotgun (WGS) entry which is preliminary data.</text>
</comment>
<keyword evidence="3" id="KW-1185">Reference proteome</keyword>
<keyword evidence="1" id="KW-0812">Transmembrane</keyword>
<dbReference type="EMBL" id="BMMV01000026">
    <property type="protein sequence ID" value="GGK21378.1"/>
    <property type="molecule type" value="Genomic_DNA"/>
</dbReference>
<evidence type="ECO:0000313" key="3">
    <source>
        <dbReference type="Proteomes" id="UP000660265"/>
    </source>
</evidence>
<keyword evidence="1" id="KW-0472">Membrane</keyword>
<dbReference type="Proteomes" id="UP000660265">
    <property type="component" value="Unassembled WGS sequence"/>
</dbReference>
<sequence length="160" mass="17819">MTTNPGTAKRRARPREVETAFLLLLAAISVDALVWVLDTFVLSPSGLDEMRDEMGESQAIQQAAMSGGFLVLTSSLFLFLVFQMRQGRKWARNAVAAVAALVMFFLFNSMSMSEFDKKTSTDVIYDLFISVSPVFLVAGAVLLMFLPTANRYFSPRERTE</sequence>
<feature type="transmembrane region" description="Helical" evidence="1">
    <location>
        <begin position="123"/>
        <end position="146"/>
    </location>
</feature>
<feature type="transmembrane region" description="Helical" evidence="1">
    <location>
        <begin position="94"/>
        <end position="111"/>
    </location>
</feature>
<feature type="transmembrane region" description="Helical" evidence="1">
    <location>
        <begin position="21"/>
        <end position="43"/>
    </location>
</feature>
<keyword evidence="1" id="KW-1133">Transmembrane helix</keyword>
<proteinExistence type="predicted"/>
<accession>A0ABQ2ERF6</accession>
<feature type="transmembrane region" description="Helical" evidence="1">
    <location>
        <begin position="63"/>
        <end position="82"/>
    </location>
</feature>
<name>A0ABQ2ERF6_9ACTN</name>
<organism evidence="2 3">
    <name type="scientific">Streptomyces camponoticapitis</name>
    <dbReference type="NCBI Taxonomy" id="1616125"/>
    <lineage>
        <taxon>Bacteria</taxon>
        <taxon>Bacillati</taxon>
        <taxon>Actinomycetota</taxon>
        <taxon>Actinomycetes</taxon>
        <taxon>Kitasatosporales</taxon>
        <taxon>Streptomycetaceae</taxon>
        <taxon>Streptomyces</taxon>
    </lineage>
</organism>
<protein>
    <submittedName>
        <fullName evidence="2">Uncharacterized protein</fullName>
    </submittedName>
</protein>
<evidence type="ECO:0000313" key="2">
    <source>
        <dbReference type="EMBL" id="GGK21378.1"/>
    </source>
</evidence>
<dbReference type="RefSeq" id="WP_189110871.1">
    <property type="nucleotide sequence ID" value="NZ_BMMV01000026.1"/>
</dbReference>